<gene>
    <name evidence="5" type="ORF">SY83_02450</name>
</gene>
<feature type="domain" description="DUF3048" evidence="4">
    <location>
        <begin position="232"/>
        <end position="338"/>
    </location>
</feature>
<dbReference type="PATRIC" id="fig|1178515.4.peg.476"/>
<dbReference type="Gene3D" id="3.50.90.10">
    <property type="entry name" value="YerB-like"/>
    <property type="match status" value="1"/>
</dbReference>
<keyword evidence="2" id="KW-0732">Signal</keyword>
<evidence type="ECO:0000313" key="6">
    <source>
        <dbReference type="Proteomes" id="UP000076927"/>
    </source>
</evidence>
<dbReference type="KEGG" id="pswu:SY83_02450"/>
<dbReference type="Proteomes" id="UP000076927">
    <property type="component" value="Chromosome"/>
</dbReference>
<feature type="signal peptide" evidence="2">
    <location>
        <begin position="1"/>
        <end position="31"/>
    </location>
</feature>
<dbReference type="InterPro" id="IPR023158">
    <property type="entry name" value="YerB-like_sf"/>
</dbReference>
<dbReference type="Pfam" id="PF17479">
    <property type="entry name" value="DUF3048_C"/>
    <property type="match status" value="1"/>
</dbReference>
<reference evidence="5 6" key="1">
    <citation type="submission" date="2015-01" db="EMBL/GenBank/DDBJ databases">
        <title>Paenibacillus swuensis/DY6/whole genome sequencing.</title>
        <authorList>
            <person name="Kim M.K."/>
            <person name="Srinivasan S."/>
            <person name="Lee J.-J."/>
        </authorList>
    </citation>
    <scope>NUCLEOTIDE SEQUENCE [LARGE SCALE GENOMIC DNA]</scope>
    <source>
        <strain evidence="5 6">DY6</strain>
    </source>
</reference>
<feature type="chain" id="PRO_5008000698" description="Lipoprotein YerB" evidence="2">
    <location>
        <begin position="32"/>
        <end position="350"/>
    </location>
</feature>
<feature type="region of interest" description="Disordered" evidence="1">
    <location>
        <begin position="30"/>
        <end position="60"/>
    </location>
</feature>
<dbReference type="SUPFAM" id="SSF159774">
    <property type="entry name" value="YerB-like"/>
    <property type="match status" value="1"/>
</dbReference>
<dbReference type="AlphaFoldDB" id="A0A172TF13"/>
<evidence type="ECO:0000259" key="4">
    <source>
        <dbReference type="Pfam" id="PF17479"/>
    </source>
</evidence>
<sequence>MKTISSQRQMLLALSAAFMITAAGCSNTPVAEEPAVQNETPAPTPEPTPEPTPTPPAEQFAAPLTGLGLPAALKLRPLMFMVENSPRARPQSGLDQADIVYEVLAEGEITRFLAVYQSRTVDTIGPVRSIRPYFVQLGEELDAVMVHAGWSQEAMNILKSHKLDHFDQVYGDDKYYWRDKSRKAPHNLYSSVPKIREAVTDRKKREDWVPMQLTFAPADAVPVGAPAAKVGIPYIAGYDVAYEYDAASGNYKRFMEGKPHEDRVTGKQLTATSLLIAYTDHRITDKVGRRDVDIYGPGKGLLIYRGVAQEVTWENKDGAIRAYKDGKEAGFLPGQTWVQIVPNNTKVTLE</sequence>
<evidence type="ECO:0000256" key="1">
    <source>
        <dbReference type="SAM" id="MobiDB-lite"/>
    </source>
</evidence>
<accession>A0A172TF13</accession>
<dbReference type="InterPro" id="IPR021416">
    <property type="entry name" value="DUF3048_N"/>
</dbReference>
<name>A0A172TF13_9BACL</name>
<dbReference type="STRING" id="1178515.SY83_02450"/>
<feature type="domain" description="DUF3048" evidence="3">
    <location>
        <begin position="64"/>
        <end position="203"/>
    </location>
</feature>
<proteinExistence type="predicted"/>
<keyword evidence="6" id="KW-1185">Reference proteome</keyword>
<protein>
    <recommendedName>
        <fullName evidence="7">Lipoprotein YerB</fullName>
    </recommendedName>
</protein>
<evidence type="ECO:0000313" key="5">
    <source>
        <dbReference type="EMBL" id="ANE45373.1"/>
    </source>
</evidence>
<dbReference type="OrthoDB" id="9779102at2"/>
<organism evidence="5 6">
    <name type="scientific">Paenibacillus swuensis</name>
    <dbReference type="NCBI Taxonomy" id="1178515"/>
    <lineage>
        <taxon>Bacteria</taxon>
        <taxon>Bacillati</taxon>
        <taxon>Bacillota</taxon>
        <taxon>Bacilli</taxon>
        <taxon>Bacillales</taxon>
        <taxon>Paenibacillaceae</taxon>
        <taxon>Paenibacillus</taxon>
    </lineage>
</organism>
<dbReference type="PROSITE" id="PS51257">
    <property type="entry name" value="PROKAR_LIPOPROTEIN"/>
    <property type="match status" value="1"/>
</dbReference>
<feature type="compositionally biased region" description="Pro residues" evidence="1">
    <location>
        <begin position="42"/>
        <end position="56"/>
    </location>
</feature>
<dbReference type="InterPro" id="IPR035328">
    <property type="entry name" value="DUF3048_C"/>
</dbReference>
<evidence type="ECO:0008006" key="7">
    <source>
        <dbReference type="Google" id="ProtNLM"/>
    </source>
</evidence>
<dbReference type="Pfam" id="PF11258">
    <property type="entry name" value="DUF3048"/>
    <property type="match status" value="1"/>
</dbReference>
<evidence type="ECO:0000256" key="2">
    <source>
        <dbReference type="SAM" id="SignalP"/>
    </source>
</evidence>
<dbReference type="RefSeq" id="WP_068603942.1">
    <property type="nucleotide sequence ID" value="NZ_CP011388.1"/>
</dbReference>
<dbReference type="EMBL" id="CP011388">
    <property type="protein sequence ID" value="ANE45373.1"/>
    <property type="molecule type" value="Genomic_DNA"/>
</dbReference>
<evidence type="ECO:0000259" key="3">
    <source>
        <dbReference type="Pfam" id="PF11258"/>
    </source>
</evidence>